<dbReference type="InterPro" id="IPR000412">
    <property type="entry name" value="ABC_2_transport"/>
</dbReference>
<keyword evidence="4" id="KW-0812">Transmembrane</keyword>
<protein>
    <submittedName>
        <fullName evidence="5">Capsular polysaccharide ABC transporter, permease protein KpsM</fullName>
    </submittedName>
</protein>
<dbReference type="GO" id="GO:0140359">
    <property type="term" value="F:ABC-type transporter activity"/>
    <property type="evidence" value="ECO:0007669"/>
    <property type="project" value="InterPro"/>
</dbReference>
<accession>N6UXY9</accession>
<evidence type="ECO:0000256" key="1">
    <source>
        <dbReference type="ARBA" id="ARBA00004429"/>
    </source>
</evidence>
<comment type="caution">
    <text evidence="5">The sequence shown here is derived from an EMBL/GenBank/DDBJ whole genome shotgun (WGS) entry which is preliminary data.</text>
</comment>
<dbReference type="STRING" id="363754.RHSP_06059"/>
<name>N6UXY9_9HYPH</name>
<dbReference type="EMBL" id="AQHN01000083">
    <property type="protein sequence ID" value="ENN85621.1"/>
    <property type="molecule type" value="Genomic_DNA"/>
</dbReference>
<gene>
    <name evidence="5" type="primary">kpsM</name>
    <name evidence="5" type="ORF">RHSP_06059</name>
</gene>
<dbReference type="PANTHER" id="PTHR30413:SF8">
    <property type="entry name" value="TRANSPORT PERMEASE PROTEIN"/>
    <property type="match status" value="1"/>
</dbReference>
<feature type="transmembrane region" description="Helical" evidence="4">
    <location>
        <begin position="215"/>
        <end position="235"/>
    </location>
</feature>
<comment type="subcellular location">
    <subcellularLocation>
        <location evidence="1">Cell inner membrane</location>
        <topology evidence="1">Multi-pass membrane protein</topology>
    </subcellularLocation>
</comment>
<feature type="transmembrane region" description="Helical" evidence="4">
    <location>
        <begin position="20"/>
        <end position="40"/>
    </location>
</feature>
<proteinExistence type="inferred from homology"/>
<feature type="transmembrane region" description="Helical" evidence="4">
    <location>
        <begin position="52"/>
        <end position="77"/>
    </location>
</feature>
<keyword evidence="6" id="KW-1185">Reference proteome</keyword>
<dbReference type="PRINTS" id="PR00164">
    <property type="entry name" value="ABC2TRNSPORT"/>
</dbReference>
<feature type="transmembrane region" description="Helical" evidence="4">
    <location>
        <begin position="131"/>
        <end position="151"/>
    </location>
</feature>
<evidence type="ECO:0000256" key="2">
    <source>
        <dbReference type="ARBA" id="ARBA00007783"/>
    </source>
</evidence>
<evidence type="ECO:0000313" key="5">
    <source>
        <dbReference type="EMBL" id="ENN85621.1"/>
    </source>
</evidence>
<comment type="similarity">
    <text evidence="2">Belongs to the ABC-2 integral membrane protein family.</text>
</comment>
<dbReference type="GO" id="GO:0043190">
    <property type="term" value="C:ATP-binding cassette (ABC) transporter complex"/>
    <property type="evidence" value="ECO:0007669"/>
    <property type="project" value="InterPro"/>
</dbReference>
<keyword evidence="3" id="KW-0813">Transport</keyword>
<keyword evidence="4" id="KW-1133">Transmembrane helix</keyword>
<organism evidence="5 6">
    <name type="scientific">Rhizobium freirei PRF 81</name>
    <dbReference type="NCBI Taxonomy" id="363754"/>
    <lineage>
        <taxon>Bacteria</taxon>
        <taxon>Pseudomonadati</taxon>
        <taxon>Pseudomonadota</taxon>
        <taxon>Alphaproteobacteria</taxon>
        <taxon>Hyphomicrobiales</taxon>
        <taxon>Rhizobiaceae</taxon>
        <taxon>Rhizobium/Agrobacterium group</taxon>
        <taxon>Rhizobium</taxon>
    </lineage>
</organism>
<evidence type="ECO:0000256" key="3">
    <source>
        <dbReference type="ARBA" id="ARBA00022448"/>
    </source>
</evidence>
<evidence type="ECO:0000256" key="4">
    <source>
        <dbReference type="SAM" id="Phobius"/>
    </source>
</evidence>
<dbReference type="PANTHER" id="PTHR30413">
    <property type="entry name" value="INNER MEMBRANE TRANSPORT PERMEASE"/>
    <property type="match status" value="1"/>
</dbReference>
<sequence>MNAVMLRDMRTRFFNHGLGFLVQSVWPLVHMLVIMMMSVLTGRASPFGESPMLFFATGILPVLTFIYISRFMSLSLISNAPMMAFPVVHITDILFARALLEIIAGAITLLMMYLIFLSLDISPYPADPLQAVFAYLATILLAVGIGTIVSVISLAAPVFVTVYALLGIIFYISSGALFVPSELPDSVATPLSYNPLLQCVEWMRTAYYENYSDRLLNRGYVVGWGMCSLGLGLFLERALRGKLRDA</sequence>
<feature type="transmembrane region" description="Helical" evidence="4">
    <location>
        <begin position="158"/>
        <end position="179"/>
    </location>
</feature>
<evidence type="ECO:0000313" key="6">
    <source>
        <dbReference type="Proteomes" id="UP000012429"/>
    </source>
</evidence>
<dbReference type="Proteomes" id="UP000012429">
    <property type="component" value="Unassembled WGS sequence"/>
</dbReference>
<dbReference type="AlphaFoldDB" id="N6UXY9"/>
<dbReference type="GO" id="GO:0015920">
    <property type="term" value="P:lipopolysaccharide transport"/>
    <property type="evidence" value="ECO:0007669"/>
    <property type="project" value="TreeGrafter"/>
</dbReference>
<feature type="transmembrane region" description="Helical" evidence="4">
    <location>
        <begin position="98"/>
        <end position="119"/>
    </location>
</feature>
<reference evidence="5 6" key="1">
    <citation type="journal article" date="2012" name="BMC Genomics">
        <title>Genomic basis of broad host range and environmental adaptability of Rhizobium tropici CIAT 899 and Rhizobium sp. PRF 81 which are used in inoculants for common bean (Phaseolus vulgaris L.).</title>
        <authorList>
            <person name="Ormeno-Orrillo E."/>
            <person name="Menna P."/>
            <person name="Almeida L.G."/>
            <person name="Ollero F.J."/>
            <person name="Nicolas M.F."/>
            <person name="Pains Rodrigues E."/>
            <person name="Shigueyoshi Nakatani A."/>
            <person name="Silva Batista J.S."/>
            <person name="Oliveira Chueire L.M."/>
            <person name="Souza R.C."/>
            <person name="Ribeiro Vasconcelos A.T."/>
            <person name="Megias M."/>
            <person name="Hungria M."/>
            <person name="Martinez-Romero E."/>
        </authorList>
    </citation>
    <scope>NUCLEOTIDE SEQUENCE [LARGE SCALE GENOMIC DNA]</scope>
    <source>
        <strain evidence="5 6">PRF 81</strain>
    </source>
</reference>
<keyword evidence="4" id="KW-0472">Membrane</keyword>